<comment type="caution">
    <text evidence="2">The sequence shown here is derived from an EMBL/GenBank/DDBJ whole genome shotgun (WGS) entry which is preliminary data.</text>
</comment>
<organism evidence="2 3">
    <name type="scientific">Candidatus Niyogibacteria bacterium RIFCSPLOWO2_01_FULL_45_48</name>
    <dbReference type="NCBI Taxonomy" id="1801724"/>
    <lineage>
        <taxon>Bacteria</taxon>
        <taxon>Candidatus Niyogiibacteriota</taxon>
    </lineage>
</organism>
<name>A0A1G2EX15_9BACT</name>
<protein>
    <submittedName>
        <fullName evidence="2">Uncharacterized protein</fullName>
    </submittedName>
</protein>
<dbReference type="Proteomes" id="UP000177486">
    <property type="component" value="Unassembled WGS sequence"/>
</dbReference>
<keyword evidence="1" id="KW-0472">Membrane</keyword>
<dbReference type="AlphaFoldDB" id="A0A1G2EX15"/>
<keyword evidence="1" id="KW-0812">Transmembrane</keyword>
<dbReference type="EMBL" id="MHMQ01000032">
    <property type="protein sequence ID" value="OGZ29808.1"/>
    <property type="molecule type" value="Genomic_DNA"/>
</dbReference>
<evidence type="ECO:0000313" key="2">
    <source>
        <dbReference type="EMBL" id="OGZ29808.1"/>
    </source>
</evidence>
<gene>
    <name evidence="2" type="ORF">A2931_00755</name>
</gene>
<evidence type="ECO:0000256" key="1">
    <source>
        <dbReference type="SAM" id="Phobius"/>
    </source>
</evidence>
<sequence length="169" mass="18934">MIHTSKYELLSLALALMSFLFGVLVTTIYPLPFPDKGHRLFGVQDERAAETLVAILAESGLKKKWAFDAGPTHQIVMSDNMTVIAWFNKEADNLPKNAISVAVDSPLRSSLSAINFLRRRGYKAFLHLPMNKDPSDDGTLYLVETNVMLGGGLVFRRPFWKMPAPKIRK</sequence>
<proteinExistence type="predicted"/>
<keyword evidence="1" id="KW-1133">Transmembrane helix</keyword>
<feature type="transmembrane region" description="Helical" evidence="1">
    <location>
        <begin position="12"/>
        <end position="31"/>
    </location>
</feature>
<reference evidence="2 3" key="1">
    <citation type="journal article" date="2016" name="Nat. Commun.">
        <title>Thousands of microbial genomes shed light on interconnected biogeochemical processes in an aquifer system.</title>
        <authorList>
            <person name="Anantharaman K."/>
            <person name="Brown C.T."/>
            <person name="Hug L.A."/>
            <person name="Sharon I."/>
            <person name="Castelle C.J."/>
            <person name="Probst A.J."/>
            <person name="Thomas B.C."/>
            <person name="Singh A."/>
            <person name="Wilkins M.J."/>
            <person name="Karaoz U."/>
            <person name="Brodie E.L."/>
            <person name="Williams K.H."/>
            <person name="Hubbard S.S."/>
            <person name="Banfield J.F."/>
        </authorList>
    </citation>
    <scope>NUCLEOTIDE SEQUENCE [LARGE SCALE GENOMIC DNA]</scope>
</reference>
<accession>A0A1G2EX15</accession>
<evidence type="ECO:0000313" key="3">
    <source>
        <dbReference type="Proteomes" id="UP000177486"/>
    </source>
</evidence>